<keyword evidence="10" id="KW-1185">Reference proteome</keyword>
<evidence type="ECO:0000313" key="9">
    <source>
        <dbReference type="EMBL" id="CAH2007605.1"/>
    </source>
</evidence>
<dbReference type="AlphaFoldDB" id="A0A9P0M874"/>
<evidence type="ECO:0000256" key="1">
    <source>
        <dbReference type="ARBA" id="ARBA00001968"/>
    </source>
</evidence>
<dbReference type="GO" id="GO:0004518">
    <property type="term" value="F:nuclease activity"/>
    <property type="evidence" value="ECO:0007669"/>
    <property type="project" value="UniProtKB-KW"/>
</dbReference>
<feature type="domain" description="DDE Tnp4" evidence="8">
    <location>
        <begin position="151"/>
        <end position="289"/>
    </location>
</feature>
<evidence type="ECO:0000256" key="3">
    <source>
        <dbReference type="ARBA" id="ARBA00006958"/>
    </source>
</evidence>
<comment type="caution">
    <text evidence="9">The sequence shown here is derived from an EMBL/GenBank/DDBJ whole genome shotgun (WGS) entry which is preliminary data.</text>
</comment>
<accession>A0A9P0M874</accession>
<evidence type="ECO:0000256" key="4">
    <source>
        <dbReference type="ARBA" id="ARBA00022722"/>
    </source>
</evidence>
<keyword evidence="5" id="KW-0479">Metal-binding</keyword>
<evidence type="ECO:0000256" key="6">
    <source>
        <dbReference type="ARBA" id="ARBA00022801"/>
    </source>
</evidence>
<comment type="cofactor">
    <cofactor evidence="1">
        <name>a divalent metal cation</name>
        <dbReference type="ChEBI" id="CHEBI:60240"/>
    </cofactor>
</comment>
<evidence type="ECO:0000256" key="7">
    <source>
        <dbReference type="ARBA" id="ARBA00023242"/>
    </source>
</evidence>
<dbReference type="PANTHER" id="PTHR22930:SF269">
    <property type="entry name" value="NUCLEASE HARBI1-LIKE PROTEIN"/>
    <property type="match status" value="1"/>
</dbReference>
<dbReference type="Proteomes" id="UP001152888">
    <property type="component" value="Unassembled WGS sequence"/>
</dbReference>
<evidence type="ECO:0000256" key="2">
    <source>
        <dbReference type="ARBA" id="ARBA00004123"/>
    </source>
</evidence>
<dbReference type="GO" id="GO:0046872">
    <property type="term" value="F:metal ion binding"/>
    <property type="evidence" value="ECO:0007669"/>
    <property type="project" value="UniProtKB-KW"/>
</dbReference>
<dbReference type="EMBL" id="CAKOFQ010007757">
    <property type="protein sequence ID" value="CAH2007605.1"/>
    <property type="molecule type" value="Genomic_DNA"/>
</dbReference>
<keyword evidence="6" id="KW-0378">Hydrolase</keyword>
<dbReference type="Pfam" id="PF13359">
    <property type="entry name" value="DDE_Tnp_4"/>
    <property type="match status" value="1"/>
</dbReference>
<reference evidence="9" key="1">
    <citation type="submission" date="2022-03" db="EMBL/GenBank/DDBJ databases">
        <authorList>
            <person name="Sayadi A."/>
        </authorList>
    </citation>
    <scope>NUCLEOTIDE SEQUENCE</scope>
</reference>
<organism evidence="9 10">
    <name type="scientific">Acanthoscelides obtectus</name>
    <name type="common">Bean weevil</name>
    <name type="synonym">Bruchus obtectus</name>
    <dbReference type="NCBI Taxonomy" id="200917"/>
    <lineage>
        <taxon>Eukaryota</taxon>
        <taxon>Metazoa</taxon>
        <taxon>Ecdysozoa</taxon>
        <taxon>Arthropoda</taxon>
        <taxon>Hexapoda</taxon>
        <taxon>Insecta</taxon>
        <taxon>Pterygota</taxon>
        <taxon>Neoptera</taxon>
        <taxon>Endopterygota</taxon>
        <taxon>Coleoptera</taxon>
        <taxon>Polyphaga</taxon>
        <taxon>Cucujiformia</taxon>
        <taxon>Chrysomeloidea</taxon>
        <taxon>Chrysomelidae</taxon>
        <taxon>Bruchinae</taxon>
        <taxon>Bruchini</taxon>
        <taxon>Acanthoscelides</taxon>
    </lineage>
</organism>
<comment type="similarity">
    <text evidence="3">Belongs to the HARBI1 family.</text>
</comment>
<evidence type="ECO:0000259" key="8">
    <source>
        <dbReference type="Pfam" id="PF13359"/>
    </source>
</evidence>
<dbReference type="InterPro" id="IPR027806">
    <property type="entry name" value="HARBI1_dom"/>
</dbReference>
<dbReference type="GO" id="GO:0016787">
    <property type="term" value="F:hydrolase activity"/>
    <property type="evidence" value="ECO:0007669"/>
    <property type="project" value="UniProtKB-KW"/>
</dbReference>
<gene>
    <name evidence="9" type="ORF">ACAOBT_LOCUS29746</name>
</gene>
<dbReference type="OrthoDB" id="2570778at2759"/>
<dbReference type="GO" id="GO:0005634">
    <property type="term" value="C:nucleus"/>
    <property type="evidence" value="ECO:0007669"/>
    <property type="project" value="UniProtKB-SubCell"/>
</dbReference>
<name>A0A9P0M874_ACAOB</name>
<keyword evidence="7" id="KW-0539">Nucleus</keyword>
<evidence type="ECO:0000313" key="10">
    <source>
        <dbReference type="Proteomes" id="UP001152888"/>
    </source>
</evidence>
<sequence>MSSSEDEDALLFMQLVNLNAISQETKKKRHWVHPLWQKNKKFGIFNVYKKDLNLDDQKFKLFYRMKKETFSKLLTKLRPMLQKKDTNFRKCVSPEESVLITLRYIIIARTSVVIWKVLQPTYLPNPTKETWVQSARRYWELWNLPNCVGSIDGKHIRIKRPPKSGSEFINYKGYFSIVLMAVSDADGCFLTIDVGEYGRNSDGRALKESNFGKKLVNSTLDLPDPSPLPGQDTNFPFYFAADEAFPLMCTIMKPYPKRGLTNRKRVFNGRLSRGRKSVECSFGMMSSEFYTQQLVLI</sequence>
<dbReference type="InterPro" id="IPR045249">
    <property type="entry name" value="HARBI1-like"/>
</dbReference>
<protein>
    <recommendedName>
        <fullName evidence="8">DDE Tnp4 domain-containing protein</fullName>
    </recommendedName>
</protein>
<evidence type="ECO:0000256" key="5">
    <source>
        <dbReference type="ARBA" id="ARBA00022723"/>
    </source>
</evidence>
<proteinExistence type="inferred from homology"/>
<comment type="subcellular location">
    <subcellularLocation>
        <location evidence="2">Nucleus</location>
    </subcellularLocation>
</comment>
<dbReference type="PANTHER" id="PTHR22930">
    <property type="match status" value="1"/>
</dbReference>
<keyword evidence="4" id="KW-0540">Nuclease</keyword>